<evidence type="ECO:0000259" key="6">
    <source>
        <dbReference type="SMART" id="SM01043"/>
    </source>
</evidence>
<keyword evidence="8" id="KW-1185">Reference proteome</keyword>
<dbReference type="InterPro" id="IPR016032">
    <property type="entry name" value="Sig_transdc_resp-reg_C-effctor"/>
</dbReference>
<evidence type="ECO:0000259" key="5">
    <source>
        <dbReference type="SMART" id="SM00862"/>
    </source>
</evidence>
<dbReference type="EMBL" id="BAHC01000141">
    <property type="protein sequence ID" value="GAB91628.1"/>
    <property type="molecule type" value="Genomic_DNA"/>
</dbReference>
<feature type="domain" description="OmpR/PhoB-type" evidence="5">
    <location>
        <begin position="25"/>
        <end position="99"/>
    </location>
</feature>
<dbReference type="Gene3D" id="1.25.40.10">
    <property type="entry name" value="Tetratricopeptide repeat domain"/>
    <property type="match status" value="1"/>
</dbReference>
<evidence type="ECO:0000256" key="3">
    <source>
        <dbReference type="ARBA" id="ARBA00023125"/>
    </source>
</evidence>
<dbReference type="GO" id="GO:0003677">
    <property type="term" value="F:DNA binding"/>
    <property type="evidence" value="ECO:0007669"/>
    <property type="project" value="UniProtKB-KW"/>
</dbReference>
<dbReference type="PANTHER" id="PTHR35807">
    <property type="entry name" value="TRANSCRIPTIONAL REGULATOR REDD-RELATED"/>
    <property type="match status" value="1"/>
</dbReference>
<keyword evidence="4" id="KW-0804">Transcription</keyword>
<dbReference type="InterPro" id="IPR027417">
    <property type="entry name" value="P-loop_NTPase"/>
</dbReference>
<name>K6V5U2_9ACTN</name>
<protein>
    <submittedName>
        <fullName evidence="7">Putative transcriptional regulator</fullName>
    </submittedName>
</protein>
<comment type="caution">
    <text evidence="7">The sequence shown here is derived from an EMBL/GenBank/DDBJ whole genome shotgun (WGS) entry which is preliminary data.</text>
</comment>
<keyword evidence="2" id="KW-0805">Transcription regulation</keyword>
<organism evidence="7 8">
    <name type="scientific">Gordonia rhizosphera NBRC 16068</name>
    <dbReference type="NCBI Taxonomy" id="1108045"/>
    <lineage>
        <taxon>Bacteria</taxon>
        <taxon>Bacillati</taxon>
        <taxon>Actinomycetota</taxon>
        <taxon>Actinomycetes</taxon>
        <taxon>Mycobacteriales</taxon>
        <taxon>Gordoniaceae</taxon>
        <taxon>Gordonia</taxon>
    </lineage>
</organism>
<dbReference type="SUPFAM" id="SSF48452">
    <property type="entry name" value="TPR-like"/>
    <property type="match status" value="1"/>
</dbReference>
<dbReference type="STRING" id="1108045.GORHZ_141_00030"/>
<dbReference type="RefSeq" id="WP_006335317.1">
    <property type="nucleotide sequence ID" value="NZ_BAHC01000141.1"/>
</dbReference>
<evidence type="ECO:0000313" key="7">
    <source>
        <dbReference type="EMBL" id="GAB91628.1"/>
    </source>
</evidence>
<keyword evidence="3" id="KW-0238">DNA-binding</keyword>
<dbReference type="Pfam" id="PF03704">
    <property type="entry name" value="BTAD"/>
    <property type="match status" value="1"/>
</dbReference>
<dbReference type="SMART" id="SM01043">
    <property type="entry name" value="BTAD"/>
    <property type="match status" value="1"/>
</dbReference>
<evidence type="ECO:0000313" key="8">
    <source>
        <dbReference type="Proteomes" id="UP000008363"/>
    </source>
</evidence>
<dbReference type="eggNOG" id="COG3629">
    <property type="taxonomic scope" value="Bacteria"/>
</dbReference>
<accession>K6V5U2</accession>
<dbReference type="Proteomes" id="UP000008363">
    <property type="component" value="Unassembled WGS sequence"/>
</dbReference>
<dbReference type="GO" id="GO:0000160">
    <property type="term" value="P:phosphorelay signal transduction system"/>
    <property type="evidence" value="ECO:0007669"/>
    <property type="project" value="InterPro"/>
</dbReference>
<dbReference type="SUPFAM" id="SSF46894">
    <property type="entry name" value="C-terminal effector domain of the bipartite response regulators"/>
    <property type="match status" value="1"/>
</dbReference>
<feature type="domain" description="Bacterial transcriptional activator" evidence="6">
    <location>
        <begin position="106"/>
        <end position="250"/>
    </location>
</feature>
<evidence type="ECO:0000256" key="2">
    <source>
        <dbReference type="ARBA" id="ARBA00023015"/>
    </source>
</evidence>
<dbReference type="InterPro" id="IPR051677">
    <property type="entry name" value="AfsR-DnrI-RedD_regulator"/>
</dbReference>
<dbReference type="PANTHER" id="PTHR35807:SF1">
    <property type="entry name" value="TRANSCRIPTIONAL REGULATOR REDD"/>
    <property type="match status" value="1"/>
</dbReference>
<dbReference type="SMART" id="SM00862">
    <property type="entry name" value="Trans_reg_C"/>
    <property type="match status" value="1"/>
</dbReference>
<dbReference type="CDD" id="cd15831">
    <property type="entry name" value="BTAD"/>
    <property type="match status" value="1"/>
</dbReference>
<dbReference type="SUPFAM" id="SSF52540">
    <property type="entry name" value="P-loop containing nucleoside triphosphate hydrolases"/>
    <property type="match status" value="1"/>
</dbReference>
<dbReference type="eggNOG" id="COG2909">
    <property type="taxonomic scope" value="Bacteria"/>
</dbReference>
<comment type="similarity">
    <text evidence="1">Belongs to the AfsR/DnrI/RedD regulatory family.</text>
</comment>
<dbReference type="InterPro" id="IPR011990">
    <property type="entry name" value="TPR-like_helical_dom_sf"/>
</dbReference>
<reference evidence="7 8" key="1">
    <citation type="submission" date="2012-08" db="EMBL/GenBank/DDBJ databases">
        <title>Whole genome shotgun sequence of Gordonia rhizosphera NBRC 16068.</title>
        <authorList>
            <person name="Takarada H."/>
            <person name="Isaki S."/>
            <person name="Hosoyama A."/>
            <person name="Tsuchikane K."/>
            <person name="Katsumata H."/>
            <person name="Baba S."/>
            <person name="Ohji S."/>
            <person name="Yamazaki S."/>
            <person name="Fujita N."/>
        </authorList>
    </citation>
    <scope>NUCLEOTIDE SEQUENCE [LARGE SCALE GENOMIC DNA]</scope>
    <source>
        <strain evidence="7 8">NBRC 16068</strain>
    </source>
</reference>
<sequence>MQVGVPDPLIGVRVLGPLSVTAADGSAIAMTARKHAELLTILTVERSACSPDRIADLLWRHHPPPSAGGTLQGYVSRLRKQLAPTSSVRIDTMPAGYVLRCDGAGTDLDQLDRLGQEGLQLIRTDPAAGAELLCSALALWRGDPLTEIADIDHYAPELARLDEMRSELTEAAAEALRIVGEPRRALAMLNPLCHRHPYREGAVRSLARALRDDGRVADALDVIRRLRRTLSEDLGLDPSTETTALEGELLDPAATAPPAPIPAPVGRSLRLVGRSAERAALDRVWTGGASGPAGALLVGPSGIGKTALTEDLVARRSAVARRFVGRPGGGGPPFAGVEELFGDVPGPNAAAISQAVTAMLWTDVAAHGRAVVLLDDLQWLDIDSARVLARVLSRMPHTPVTVLATCRTPDDESVDIVRGALDRHGTLVAITVRELSDREIGELIRRRLTDLRVDTAVDAADLARRCLGNPVIATQLCDAVAWGSDPRLREPAHGVIGDRLDELPDVAREFMTLLAVAGGRLPAEVAAELGGSEHQRVIEAVLQTRLVRIADDGALVVVHDSIREAVLGRTSRPQRAAAHRALADMFVEVRPHDLEAVAVHRAESADDADRARAAASCLAAARAALASDATNTALDLARRGIALHPDDEPAVALHRIAGTAATRIGEFDLAAESFDVAATISRRRRDWPALAETALLAAPRGVAGYWSGFGVVESVDPALVRESLAHSTELDPESVARLHAGEAARLTLLGLPGADDHLGAARLAAGNAPAVDYEVALAKFLVRWEPGRLSDRSKIADTLVEMSEGDPDRRATALHLQRVCALEAGDLRLTRRLSTEFVRLIGRRADADLTTMQLWWQVMLALLRGDYPASRALTEQFADSVGGLSQRARLLAEASVATSRSIEAWHHGDLVSMLPAFDELIEQVDDDFTLVIALGSAEAGEHDRALGLIAELTAGADRWTGSRIVARVPLLTEALYAISRNPDHLRSAREMCARLGRFVTDWSTGLIVQWPGLVCLGPAVLYRGTVKAILGDPGALHDLDTAISLARDTGARPYQERARRRRDEIAGAVR</sequence>
<evidence type="ECO:0000256" key="4">
    <source>
        <dbReference type="ARBA" id="ARBA00023163"/>
    </source>
</evidence>
<dbReference type="InterPro" id="IPR001867">
    <property type="entry name" value="OmpR/PhoB-type_DNA-bd"/>
</dbReference>
<dbReference type="AlphaFoldDB" id="K6V5U2"/>
<dbReference type="Gene3D" id="1.10.10.10">
    <property type="entry name" value="Winged helix-like DNA-binding domain superfamily/Winged helix DNA-binding domain"/>
    <property type="match status" value="1"/>
</dbReference>
<dbReference type="Gene3D" id="3.40.50.300">
    <property type="entry name" value="P-loop containing nucleotide triphosphate hydrolases"/>
    <property type="match status" value="1"/>
</dbReference>
<dbReference type="InterPro" id="IPR036388">
    <property type="entry name" value="WH-like_DNA-bd_sf"/>
</dbReference>
<dbReference type="GO" id="GO:0006355">
    <property type="term" value="P:regulation of DNA-templated transcription"/>
    <property type="evidence" value="ECO:0007669"/>
    <property type="project" value="InterPro"/>
</dbReference>
<gene>
    <name evidence="7" type="ORF">GORHZ_141_00030</name>
</gene>
<evidence type="ECO:0000256" key="1">
    <source>
        <dbReference type="ARBA" id="ARBA00005820"/>
    </source>
</evidence>
<proteinExistence type="inferred from homology"/>
<dbReference type="InterPro" id="IPR005158">
    <property type="entry name" value="BTAD"/>
</dbReference>